<dbReference type="EMBL" id="CAJNOQ010003552">
    <property type="protein sequence ID" value="CAF1017998.1"/>
    <property type="molecule type" value="Genomic_DNA"/>
</dbReference>
<feature type="coiled-coil region" evidence="1">
    <location>
        <begin position="879"/>
        <end position="1028"/>
    </location>
</feature>
<evidence type="ECO:0000313" key="5">
    <source>
        <dbReference type="Proteomes" id="UP000663829"/>
    </source>
</evidence>
<feature type="coiled-coil region" evidence="1">
    <location>
        <begin position="1053"/>
        <end position="1084"/>
    </location>
</feature>
<feature type="compositionally biased region" description="Basic and acidic residues" evidence="2">
    <location>
        <begin position="207"/>
        <end position="217"/>
    </location>
</feature>
<feature type="compositionally biased region" description="Basic and acidic residues" evidence="2">
    <location>
        <begin position="88"/>
        <end position="106"/>
    </location>
</feature>
<feature type="coiled-coil region" evidence="1">
    <location>
        <begin position="1116"/>
        <end position="1223"/>
    </location>
</feature>
<feature type="region of interest" description="Disordered" evidence="2">
    <location>
        <begin position="502"/>
        <end position="523"/>
    </location>
</feature>
<dbReference type="Proteomes" id="UP000663829">
    <property type="component" value="Unassembled WGS sequence"/>
</dbReference>
<evidence type="ECO:0008006" key="6">
    <source>
        <dbReference type="Google" id="ProtNLM"/>
    </source>
</evidence>
<dbReference type="GO" id="GO:0010824">
    <property type="term" value="P:regulation of centrosome duplication"/>
    <property type="evidence" value="ECO:0007669"/>
    <property type="project" value="TreeGrafter"/>
</dbReference>
<feature type="region of interest" description="Disordered" evidence="2">
    <location>
        <begin position="198"/>
        <end position="217"/>
    </location>
</feature>
<evidence type="ECO:0000313" key="3">
    <source>
        <dbReference type="EMBL" id="CAF1017998.1"/>
    </source>
</evidence>
<gene>
    <name evidence="3" type="ORF">GPM918_LOCUS14624</name>
    <name evidence="4" type="ORF">SRO942_LOCUS14624</name>
</gene>
<keyword evidence="1" id="KW-0175">Coiled coil</keyword>
<comment type="caution">
    <text evidence="3">The sequence shown here is derived from an EMBL/GenBank/DDBJ whole genome shotgun (WGS) entry which is preliminary data.</text>
</comment>
<proteinExistence type="predicted"/>
<dbReference type="OrthoDB" id="197735at2759"/>
<dbReference type="PANTHER" id="PTHR31540:SF1">
    <property type="entry name" value="CENTROSOMAL PROTEIN OF 131 KDA"/>
    <property type="match status" value="1"/>
</dbReference>
<feature type="region of interest" description="Disordered" evidence="2">
    <location>
        <begin position="1"/>
        <end position="178"/>
    </location>
</feature>
<evidence type="ECO:0000256" key="2">
    <source>
        <dbReference type="SAM" id="MobiDB-lite"/>
    </source>
</evidence>
<evidence type="ECO:0000313" key="4">
    <source>
        <dbReference type="EMBL" id="CAF3789455.1"/>
    </source>
</evidence>
<dbReference type="PANTHER" id="PTHR31540">
    <property type="entry name" value="CENTROSOMAL PROTEIN OF 131 KDA"/>
    <property type="match status" value="1"/>
</dbReference>
<feature type="coiled-coil region" evidence="1">
    <location>
        <begin position="768"/>
        <end position="795"/>
    </location>
</feature>
<dbReference type="Proteomes" id="UP000681722">
    <property type="component" value="Unassembled WGS sequence"/>
</dbReference>
<feature type="compositionally biased region" description="Polar residues" evidence="2">
    <location>
        <begin position="107"/>
        <end position="120"/>
    </location>
</feature>
<name>A0A814I2G2_9BILA</name>
<feature type="compositionally biased region" description="Low complexity" evidence="2">
    <location>
        <begin position="9"/>
        <end position="25"/>
    </location>
</feature>
<reference evidence="3" key="1">
    <citation type="submission" date="2021-02" db="EMBL/GenBank/DDBJ databases">
        <authorList>
            <person name="Nowell W R."/>
        </authorList>
    </citation>
    <scope>NUCLEOTIDE SEQUENCE</scope>
</reference>
<feature type="compositionally biased region" description="Polar residues" evidence="2">
    <location>
        <begin position="78"/>
        <end position="87"/>
    </location>
</feature>
<feature type="compositionally biased region" description="Polar residues" evidence="2">
    <location>
        <begin position="157"/>
        <end position="178"/>
    </location>
</feature>
<accession>A0A814I2G2</accession>
<feature type="compositionally biased region" description="Basic and acidic residues" evidence="2">
    <location>
        <begin position="122"/>
        <end position="136"/>
    </location>
</feature>
<organism evidence="3 5">
    <name type="scientific">Didymodactylos carnosus</name>
    <dbReference type="NCBI Taxonomy" id="1234261"/>
    <lineage>
        <taxon>Eukaryota</taxon>
        <taxon>Metazoa</taxon>
        <taxon>Spiralia</taxon>
        <taxon>Gnathifera</taxon>
        <taxon>Rotifera</taxon>
        <taxon>Eurotatoria</taxon>
        <taxon>Bdelloidea</taxon>
        <taxon>Philodinida</taxon>
        <taxon>Philodinidae</taxon>
        <taxon>Didymodactylos</taxon>
    </lineage>
</organism>
<feature type="region of interest" description="Disordered" evidence="2">
    <location>
        <begin position="231"/>
        <end position="266"/>
    </location>
</feature>
<feature type="coiled-coil region" evidence="1">
    <location>
        <begin position="323"/>
        <end position="374"/>
    </location>
</feature>
<sequence>MATNGRYHSTTTNGFNLTLTGTSLSGHKRPNSQQSSRTTTPKQTSRPGSARSNSYLGEGESTKRSVAPHRQRLVHTASVENISATQHRTIEQGKENRSTVVRERHNSGSNRPPWSTQATVGTKDDRTNYNRKRGNELQHPSSSTAFRGAHSPRDSNRSFNPPSTGRTPNISGPDTQNLHRYSEDIDAFFTDDIAPERMRTQTQPQTQKHDDIDSSWDDTKRWVVETNQMKRSQTVSQENHSNNHNFSKSQQQRHPLNLSSRDVGPSTMQDTLMSRDSLNLMQSNYNIRSQQLKASQIAGIAQQTPIELDLKKKVATVIIQRWYRKMNKRRREAEADAKRVLEQKRLERQLSIERTRELEKLALLEQKRDREEKAANIRLLSIKDAQRRREQSKHQQDANLHRPPTPTSSNRSSNSSRIGEKQVDSNNRTPRLNNDRVLSPMPPSKQNNEQQNPTSSNGFAVSGDMSDHQTLNSSVSSSKVTLNDVYETLRKLEQVEQFPIQQDEKTYLSDSTLDADDGSVENNPHPHKPLEPFLSYLEQEIPKTNDLTVEPVRSQKSTSRTQDRPLQPIRTSTTQLMNQLQQNSPTPHSVRFTHSDYTIRQHSDLNEDSGRRTLVSVRNGTDRKLAQSLSMPYTQQTDSHRMYQMSTPHKSLAINPSHTILDEHVNEEKYSPQQRNISISYDHQNMPSDEDNDDYATHTAQDITEKLLKLRMKNEEKQRTIFLLQQRLNEQRELHVRHATEGDNEMMYRLQLQKEEYEGAIRRHLAFIDQLIDDKKKLSERCEKLVNEIRLIDKKYSDKIRFLEDNHGTEIQKLKDVHEAAEKLRREKWIDEKTKKIKELTVRGLEPEIQKLITKHKAEVQKIKLINEAELLQSDERAAQRYVRMTEELRDQLEREKEQAIMRERDLARERYEKSTRDEEKAFLEQRRRLFAEIEEEKNRLAEQAAKQQNELHKLQKDIEDNHRNAMNAMKQEYETARLEQERRHQNEIRELKEKLDIEKQSWEENYMKKHETTLAGKERELREEMKHERDNEIEKVISQLETDTTMSKEETERAAENRIKRIRDKYESELREVEHSERQTQERHNQVKAQYTELEGDNERLKVILKQKDTEINDIRKITDTLQQERERLSDIIRQEFADRLVLTDDENKRLKIEMAELKSRRQIDLDRKKEEIDVLQREKDQELEQVHEKIKQAITRKDEQVQQLRQQYESAAKRADHLEGLLEQQRKLISIPATEHVYTRFFLDMANSLAIVQID</sequence>
<feature type="compositionally biased region" description="Polar residues" evidence="2">
    <location>
        <begin position="468"/>
        <end position="478"/>
    </location>
</feature>
<dbReference type="InterPro" id="IPR030465">
    <property type="entry name" value="CEP131"/>
</dbReference>
<feature type="compositionally biased region" description="Basic and acidic residues" evidence="2">
    <location>
        <begin position="384"/>
        <end position="400"/>
    </location>
</feature>
<dbReference type="GO" id="GO:0034451">
    <property type="term" value="C:centriolar satellite"/>
    <property type="evidence" value="ECO:0007669"/>
    <property type="project" value="TreeGrafter"/>
</dbReference>
<dbReference type="AlphaFoldDB" id="A0A814I2G2"/>
<keyword evidence="5" id="KW-1185">Reference proteome</keyword>
<dbReference type="GO" id="GO:0035735">
    <property type="term" value="P:intraciliary transport involved in cilium assembly"/>
    <property type="evidence" value="ECO:0007669"/>
    <property type="project" value="InterPro"/>
</dbReference>
<dbReference type="EMBL" id="CAJOBC010003552">
    <property type="protein sequence ID" value="CAF3789455.1"/>
    <property type="molecule type" value="Genomic_DNA"/>
</dbReference>
<feature type="compositionally biased region" description="Polar residues" evidence="2">
    <location>
        <begin position="444"/>
        <end position="459"/>
    </location>
</feature>
<protein>
    <recommendedName>
        <fullName evidence="6">Centrosomal protein of 131 kDa</fullName>
    </recommendedName>
</protein>
<feature type="compositionally biased region" description="Polar residues" evidence="2">
    <location>
        <begin position="31"/>
        <end position="55"/>
    </location>
</feature>
<dbReference type="GO" id="GO:0005929">
    <property type="term" value="C:cilium"/>
    <property type="evidence" value="ECO:0007669"/>
    <property type="project" value="GOC"/>
</dbReference>
<feature type="compositionally biased region" description="Low complexity" evidence="2">
    <location>
        <begin position="407"/>
        <end position="417"/>
    </location>
</feature>
<feature type="region of interest" description="Disordered" evidence="2">
    <location>
        <begin position="382"/>
        <end position="478"/>
    </location>
</feature>
<evidence type="ECO:0000256" key="1">
    <source>
        <dbReference type="SAM" id="Coils"/>
    </source>
</evidence>